<dbReference type="AlphaFoldDB" id="A0A371JI73"/>
<sequence>MGRLQQPMMTRKLEQGAVIYSEGSTIKEISIIVKGSVKASGNYGENIINTGNVIGILDLGTGRYLYNYIANEETLICYFQIETVEDVCNVMAADASYPGMIISSLGKQMISLAGEFEKLKGLSEEIYNFVNEEYAEYKNVCEGYHKESATIKRIEALEEIDEDSIIVTSDLDYYVNLDLIPLETKKKFYASNEYVMMTEIKRIQEYAFEITEAYEIVIAYVNRVKDALFAKDEDNLFMRLAELAFLINESNGDIALIWSRIKNIADFVTNEKCIEQSALPVLVGHFKTKIKVGADLDDEQSNLTRQYTLDQIKGARILAKNSLDTILDYSEIDKEKGDKFKQYLTVYNSLPDKFATTDEVDKLRKAITKLFYEIYELVFFKSEETNVAEPIIDMFLNYGYVDERFVTESQLLQLIYYKRDDTKSEYPIYSMKEWLQEIYHGKAEPSKNEFDLDYIGVLREKKKTHHVSEAEEKAYMSDIDGRVRFEITNMFRVANRVTSGKVLTFCPVLHKDLIVGSIDKFIQQKASIEKAYEELQKIDYSLFYRTILYHDSSKGITKEYVEKKVLPITILMPNVGTKGTMWQETSGVKKDTPARFALPILSKETPEELLIHVVGRYRWEICRNIQGVYWSDITEKSLTSEYYDYIQFYKKNRDISVQVKEKIRNEIAKARNNYREVFVQDYIQWIKYEAKGASRLNKVARTILMTYCPFTKEIRSDLANFPAFSDLIEKYELQLAAKIKKIENSYVSIRNSGGKITKELEDNLEFYKQ</sequence>
<protein>
    <recommendedName>
        <fullName evidence="3">Cyclic nucleotide-binding domain-containing protein</fullName>
    </recommendedName>
</protein>
<name>A0A371JI73_9FIRM</name>
<dbReference type="Proteomes" id="UP000216411">
    <property type="component" value="Unassembled WGS sequence"/>
</dbReference>
<evidence type="ECO:0008006" key="3">
    <source>
        <dbReference type="Google" id="ProtNLM"/>
    </source>
</evidence>
<organism evidence="1 2">
    <name type="scientific">Lachnotalea glycerini</name>
    <dbReference type="NCBI Taxonomy" id="1763509"/>
    <lineage>
        <taxon>Bacteria</taxon>
        <taxon>Bacillati</taxon>
        <taxon>Bacillota</taxon>
        <taxon>Clostridia</taxon>
        <taxon>Lachnospirales</taxon>
        <taxon>Lachnospiraceae</taxon>
        <taxon>Lachnotalea</taxon>
    </lineage>
</organism>
<keyword evidence="2" id="KW-1185">Reference proteome</keyword>
<dbReference type="RefSeq" id="WP_094379737.1">
    <property type="nucleotide sequence ID" value="NZ_NOKA02000003.1"/>
</dbReference>
<evidence type="ECO:0000313" key="2">
    <source>
        <dbReference type="Proteomes" id="UP000216411"/>
    </source>
</evidence>
<dbReference type="InterPro" id="IPR014710">
    <property type="entry name" value="RmlC-like_jellyroll"/>
</dbReference>
<proteinExistence type="predicted"/>
<accession>A0A371JI73</accession>
<gene>
    <name evidence="1" type="ORF">CG710_003150</name>
</gene>
<reference evidence="1 2" key="1">
    <citation type="journal article" date="2017" name="Genome Announc.">
        <title>Draft Genome Sequence of a Sporulating and Motile Strain of Lachnotalea glycerini Isolated from Water in Quebec City, Canada.</title>
        <authorList>
            <person name="Maheux A.F."/>
            <person name="Boudreau D.K."/>
            <person name="Berube E."/>
            <person name="Boissinot M."/>
            <person name="Raymond F."/>
            <person name="Brodeur S."/>
            <person name="Corbeil J."/>
            <person name="Isabel S."/>
            <person name="Omar R.F."/>
            <person name="Bergeron M.G."/>
        </authorList>
    </citation>
    <scope>NUCLEOTIDE SEQUENCE [LARGE SCALE GENOMIC DNA]</scope>
    <source>
        <strain evidence="1 2">CCRI-19302</strain>
    </source>
</reference>
<dbReference type="SUPFAM" id="SSF51206">
    <property type="entry name" value="cAMP-binding domain-like"/>
    <property type="match status" value="1"/>
</dbReference>
<evidence type="ECO:0000313" key="1">
    <source>
        <dbReference type="EMBL" id="RDY32441.1"/>
    </source>
</evidence>
<dbReference type="Gene3D" id="2.60.120.10">
    <property type="entry name" value="Jelly Rolls"/>
    <property type="match status" value="1"/>
</dbReference>
<dbReference type="InterPro" id="IPR018490">
    <property type="entry name" value="cNMP-bd_dom_sf"/>
</dbReference>
<dbReference type="EMBL" id="NOKA02000003">
    <property type="protein sequence ID" value="RDY32441.1"/>
    <property type="molecule type" value="Genomic_DNA"/>
</dbReference>
<dbReference type="OrthoDB" id="334160at2"/>
<comment type="caution">
    <text evidence="1">The sequence shown here is derived from an EMBL/GenBank/DDBJ whole genome shotgun (WGS) entry which is preliminary data.</text>
</comment>